<organism evidence="2 3">
    <name type="scientific">Flavobacterium chilense</name>
    <dbReference type="NCBI Taxonomy" id="946677"/>
    <lineage>
        <taxon>Bacteria</taxon>
        <taxon>Pseudomonadati</taxon>
        <taxon>Bacteroidota</taxon>
        <taxon>Flavobacteriia</taxon>
        <taxon>Flavobacteriales</taxon>
        <taxon>Flavobacteriaceae</taxon>
        <taxon>Flavobacterium</taxon>
    </lineage>
</organism>
<reference evidence="3" key="1">
    <citation type="submission" date="2016-11" db="EMBL/GenBank/DDBJ databases">
        <authorList>
            <person name="Varghese N."/>
            <person name="Submissions S."/>
        </authorList>
    </citation>
    <scope>NUCLEOTIDE SEQUENCE [LARGE SCALE GENOMIC DNA]</scope>
    <source>
        <strain evidence="3">DSM 24724</strain>
    </source>
</reference>
<sequence length="306" mass="36548">MKIDFIKCTHDSYGGRLVEPFRYFGKIISDRFEQEGIMFSFEEIQIQLAFFSANLTDKHLYINWYNKLPTYHRNNNIVKVILPVLETEKSLEDVFKLACQAFKIMAHKKKEMDIFDEQKIVQTLLSLELELQNADLWDLNKQYKSTLRATALKRSLDERTARENRIIENKKLIYDLQFYYEFENADKLYFAPYDKSFCDKILIKLRKEKFRLPDYTHLHIIVSDSFENALYYAGREEKYCAYGITVFKDYAAYADKSETEKERITFDLIKQGLYDIAKIDKLDLETLEAVLDETEREIERKSFSWI</sequence>
<dbReference type="AlphaFoldDB" id="A0A1M7F1Z5"/>
<dbReference type="Proteomes" id="UP000184028">
    <property type="component" value="Unassembled WGS sequence"/>
</dbReference>
<proteinExistence type="predicted"/>
<name>A0A1M7F1Z5_9FLAO</name>
<feature type="coiled-coil region" evidence="1">
    <location>
        <begin position="277"/>
        <end position="304"/>
    </location>
</feature>
<evidence type="ECO:0000313" key="3">
    <source>
        <dbReference type="Proteomes" id="UP000184028"/>
    </source>
</evidence>
<dbReference type="EMBL" id="FRBT01000003">
    <property type="protein sequence ID" value="SHL97728.1"/>
    <property type="molecule type" value="Genomic_DNA"/>
</dbReference>
<accession>A0A1M7F1Z5</accession>
<dbReference type="RefSeq" id="WP_068842555.1">
    <property type="nucleotide sequence ID" value="NZ_FRBT01000003.1"/>
</dbReference>
<protein>
    <submittedName>
        <fullName evidence="2">Uncharacterized protein</fullName>
    </submittedName>
</protein>
<dbReference type="OrthoDB" id="1325782at2"/>
<keyword evidence="3" id="KW-1185">Reference proteome</keyword>
<keyword evidence="1" id="KW-0175">Coiled coil</keyword>
<evidence type="ECO:0000313" key="2">
    <source>
        <dbReference type="EMBL" id="SHL97728.1"/>
    </source>
</evidence>
<gene>
    <name evidence="2" type="ORF">SAMN05444484_103177</name>
</gene>
<evidence type="ECO:0000256" key="1">
    <source>
        <dbReference type="SAM" id="Coils"/>
    </source>
</evidence>